<name>A0A8J3J234_9ACTN</name>
<comment type="caution">
    <text evidence="2">The sequence shown here is derived from an EMBL/GenBank/DDBJ whole genome shotgun (WGS) entry which is preliminary data.</text>
</comment>
<dbReference type="Pfam" id="PF12697">
    <property type="entry name" value="Abhydrolase_6"/>
    <property type="match status" value="1"/>
</dbReference>
<reference evidence="2" key="1">
    <citation type="submission" date="2021-01" db="EMBL/GenBank/DDBJ databases">
        <title>Whole genome shotgun sequence of Actinocatenispora rupis NBRC 107355.</title>
        <authorList>
            <person name="Komaki H."/>
            <person name="Tamura T."/>
        </authorList>
    </citation>
    <scope>NUCLEOTIDE SEQUENCE</scope>
    <source>
        <strain evidence="2">NBRC 107355</strain>
    </source>
</reference>
<dbReference type="InterPro" id="IPR029058">
    <property type="entry name" value="AB_hydrolase_fold"/>
</dbReference>
<dbReference type="AlphaFoldDB" id="A0A8J3J234"/>
<feature type="domain" description="AB hydrolase-1" evidence="1">
    <location>
        <begin position="17"/>
        <end position="224"/>
    </location>
</feature>
<dbReference type="Proteomes" id="UP000612808">
    <property type="component" value="Unassembled WGS sequence"/>
</dbReference>
<accession>A0A8J3J234</accession>
<evidence type="ECO:0000313" key="2">
    <source>
        <dbReference type="EMBL" id="GID10126.1"/>
    </source>
</evidence>
<keyword evidence="3" id="KW-1185">Reference proteome</keyword>
<dbReference type="EMBL" id="BOMB01000004">
    <property type="protein sequence ID" value="GID10126.1"/>
    <property type="molecule type" value="Genomic_DNA"/>
</dbReference>
<organism evidence="2 3">
    <name type="scientific">Actinocatenispora rupis</name>
    <dbReference type="NCBI Taxonomy" id="519421"/>
    <lineage>
        <taxon>Bacteria</taxon>
        <taxon>Bacillati</taxon>
        <taxon>Actinomycetota</taxon>
        <taxon>Actinomycetes</taxon>
        <taxon>Micromonosporales</taxon>
        <taxon>Micromonosporaceae</taxon>
        <taxon>Actinocatenispora</taxon>
    </lineage>
</organism>
<sequence>MTRLHITEWGQGDRIAVLVHGLSGSSATWCEVGPALAARGFHVLAPDLAGHGHSPRGRYSRERWAEDLVDTLPVGADLVVGHSLGGVLLAMVVDQLRPATAVYEDPAWYPTAEGYGAGMPAIAASRHLTDDDLARAFPYWSVDARAAKRTALQQWDPATTGMRFVETAYVPVLPIVPSLVLLADPSALVTPARAEQFAAAGFELRTVPGTGHNVHHDNPSGYLDALDAWLVRHPGGRR</sequence>
<gene>
    <name evidence="2" type="ORF">Aru02nite_10150</name>
</gene>
<dbReference type="PANTHER" id="PTHR43194:SF5">
    <property type="entry name" value="PIMELOYL-[ACYL-CARRIER PROTEIN] METHYL ESTER ESTERASE"/>
    <property type="match status" value="1"/>
</dbReference>
<dbReference type="SUPFAM" id="SSF53474">
    <property type="entry name" value="alpha/beta-Hydrolases"/>
    <property type="match status" value="1"/>
</dbReference>
<dbReference type="Gene3D" id="3.40.50.1820">
    <property type="entry name" value="alpha/beta hydrolase"/>
    <property type="match status" value="1"/>
</dbReference>
<evidence type="ECO:0000259" key="1">
    <source>
        <dbReference type="Pfam" id="PF12697"/>
    </source>
</evidence>
<proteinExistence type="predicted"/>
<evidence type="ECO:0000313" key="3">
    <source>
        <dbReference type="Proteomes" id="UP000612808"/>
    </source>
</evidence>
<dbReference type="RefSeq" id="WP_203655242.1">
    <property type="nucleotide sequence ID" value="NZ_BAAAZM010000002.1"/>
</dbReference>
<dbReference type="PANTHER" id="PTHR43194">
    <property type="entry name" value="HYDROLASE ALPHA/BETA FOLD FAMILY"/>
    <property type="match status" value="1"/>
</dbReference>
<dbReference type="GO" id="GO:0003824">
    <property type="term" value="F:catalytic activity"/>
    <property type="evidence" value="ECO:0007669"/>
    <property type="project" value="UniProtKB-ARBA"/>
</dbReference>
<protein>
    <recommendedName>
        <fullName evidence="1">AB hydrolase-1 domain-containing protein</fullName>
    </recommendedName>
</protein>
<dbReference type="InterPro" id="IPR000073">
    <property type="entry name" value="AB_hydrolase_1"/>
</dbReference>
<dbReference type="InterPro" id="IPR050228">
    <property type="entry name" value="Carboxylesterase_BioH"/>
</dbReference>